<feature type="region of interest" description="Disordered" evidence="1">
    <location>
        <begin position="1"/>
        <end position="39"/>
    </location>
</feature>
<evidence type="ECO:0000313" key="2">
    <source>
        <dbReference type="EMBL" id="KIL43323.1"/>
    </source>
</evidence>
<gene>
    <name evidence="2" type="ORF">KR50_37260</name>
</gene>
<dbReference type="Proteomes" id="UP000031972">
    <property type="component" value="Unassembled WGS sequence"/>
</dbReference>
<dbReference type="EMBL" id="JXRR01000022">
    <property type="protein sequence ID" value="KIL43323.1"/>
    <property type="molecule type" value="Genomic_DNA"/>
</dbReference>
<sequence length="39" mass="4391">MRPSRCSSIKGAHLPPRGKPPPETEMNRSYLEKLSLPTK</sequence>
<organism evidence="2 3">
    <name type="scientific">Jeotgalibacillus campisalis</name>
    <dbReference type="NCBI Taxonomy" id="220754"/>
    <lineage>
        <taxon>Bacteria</taxon>
        <taxon>Bacillati</taxon>
        <taxon>Bacillota</taxon>
        <taxon>Bacilli</taxon>
        <taxon>Bacillales</taxon>
        <taxon>Caryophanaceae</taxon>
        <taxon>Jeotgalibacillus</taxon>
    </lineage>
</organism>
<dbReference type="AlphaFoldDB" id="A0A0C2VH46"/>
<name>A0A0C2VH46_9BACL</name>
<dbReference type="PATRIC" id="fig|220754.4.peg.3736"/>
<evidence type="ECO:0000256" key="1">
    <source>
        <dbReference type="SAM" id="MobiDB-lite"/>
    </source>
</evidence>
<proteinExistence type="predicted"/>
<keyword evidence="3" id="KW-1185">Reference proteome</keyword>
<accession>A0A0C2VH46</accession>
<comment type="caution">
    <text evidence="2">The sequence shown here is derived from an EMBL/GenBank/DDBJ whole genome shotgun (WGS) entry which is preliminary data.</text>
</comment>
<reference evidence="2 3" key="1">
    <citation type="submission" date="2015-01" db="EMBL/GenBank/DDBJ databases">
        <title>Jeotgalibacillus campisalis genome sequencing.</title>
        <authorList>
            <person name="Goh K.M."/>
            <person name="Chan K.-G."/>
            <person name="Yaakop A.S."/>
            <person name="Ee R."/>
            <person name="Gan H.M."/>
            <person name="Chan C.S."/>
        </authorList>
    </citation>
    <scope>NUCLEOTIDE SEQUENCE [LARGE SCALE GENOMIC DNA]</scope>
    <source>
        <strain evidence="2 3">SF-57</strain>
    </source>
</reference>
<protein>
    <submittedName>
        <fullName evidence="2">Uncharacterized protein</fullName>
    </submittedName>
</protein>
<evidence type="ECO:0000313" key="3">
    <source>
        <dbReference type="Proteomes" id="UP000031972"/>
    </source>
</evidence>